<feature type="transmembrane region" description="Helical" evidence="6">
    <location>
        <begin position="31"/>
        <end position="54"/>
    </location>
</feature>
<dbReference type="PANTHER" id="PTHR11040:SF55">
    <property type="entry name" value="MEMBRANE ZINC ION TRANSPORTER, PUTATIVE (AFU_ORTHOLOGUE AFUA_6G00470)-RELATED"/>
    <property type="match status" value="1"/>
</dbReference>
<evidence type="ECO:0000256" key="2">
    <source>
        <dbReference type="ARBA" id="ARBA00022692"/>
    </source>
</evidence>
<feature type="region of interest" description="Disordered" evidence="5">
    <location>
        <begin position="403"/>
        <end position="422"/>
    </location>
</feature>
<name>A0A1E1JRT7_9HELO</name>
<evidence type="ECO:0000256" key="1">
    <source>
        <dbReference type="ARBA" id="ARBA00004141"/>
    </source>
</evidence>
<evidence type="ECO:0000256" key="3">
    <source>
        <dbReference type="ARBA" id="ARBA00022989"/>
    </source>
</evidence>
<evidence type="ECO:0000256" key="4">
    <source>
        <dbReference type="ARBA" id="ARBA00023136"/>
    </source>
</evidence>
<dbReference type="Proteomes" id="UP000178912">
    <property type="component" value="Unassembled WGS sequence"/>
</dbReference>
<dbReference type="GO" id="GO:0005886">
    <property type="term" value="C:plasma membrane"/>
    <property type="evidence" value="ECO:0007669"/>
    <property type="project" value="TreeGrafter"/>
</dbReference>
<feature type="transmembrane region" description="Helical" evidence="6">
    <location>
        <begin position="322"/>
        <end position="346"/>
    </location>
</feature>
<feature type="transmembrane region" description="Helical" evidence="6">
    <location>
        <begin position="290"/>
        <end position="310"/>
    </location>
</feature>
<dbReference type="EMBL" id="FJUX01000001">
    <property type="protein sequence ID" value="CZS88372.1"/>
    <property type="molecule type" value="Genomic_DNA"/>
</dbReference>
<keyword evidence="8" id="KW-1185">Reference proteome</keyword>
<dbReference type="PANTHER" id="PTHR11040">
    <property type="entry name" value="ZINC/IRON TRANSPORTER"/>
    <property type="match status" value="1"/>
</dbReference>
<gene>
    <name evidence="7" type="ORF">RAG0_00114</name>
</gene>
<feature type="transmembrane region" description="Helical" evidence="6">
    <location>
        <begin position="106"/>
        <end position="128"/>
    </location>
</feature>
<protein>
    <submittedName>
        <fullName evidence="7">Related to Fe2+/Zn2+ regulated transporter</fullName>
    </submittedName>
</protein>
<evidence type="ECO:0000313" key="8">
    <source>
        <dbReference type="Proteomes" id="UP000178912"/>
    </source>
</evidence>
<proteinExistence type="predicted"/>
<feature type="compositionally biased region" description="Low complexity" evidence="5">
    <location>
        <begin position="406"/>
        <end position="415"/>
    </location>
</feature>
<keyword evidence="2 6" id="KW-0812">Transmembrane</keyword>
<dbReference type="OrthoDB" id="448280at2759"/>
<evidence type="ECO:0000256" key="6">
    <source>
        <dbReference type="SAM" id="Phobius"/>
    </source>
</evidence>
<feature type="compositionally biased region" description="Basic and acidic residues" evidence="5">
    <location>
        <begin position="151"/>
        <end position="162"/>
    </location>
</feature>
<dbReference type="AlphaFoldDB" id="A0A1E1JRT7"/>
<organism evidence="7 8">
    <name type="scientific">Rhynchosporium agropyri</name>
    <dbReference type="NCBI Taxonomy" id="914238"/>
    <lineage>
        <taxon>Eukaryota</taxon>
        <taxon>Fungi</taxon>
        <taxon>Dikarya</taxon>
        <taxon>Ascomycota</taxon>
        <taxon>Pezizomycotina</taxon>
        <taxon>Leotiomycetes</taxon>
        <taxon>Helotiales</taxon>
        <taxon>Ploettnerulaceae</taxon>
        <taxon>Rhynchosporium</taxon>
    </lineage>
</organism>
<evidence type="ECO:0000313" key="7">
    <source>
        <dbReference type="EMBL" id="CZS88372.1"/>
    </source>
</evidence>
<keyword evidence="4 6" id="KW-0472">Membrane</keyword>
<comment type="subcellular location">
    <subcellularLocation>
        <location evidence="1">Membrane</location>
        <topology evidence="1">Multi-pass membrane protein</topology>
    </subcellularLocation>
</comment>
<sequence>MSPSDRAMFRRHAAAASCNVPEISDDYNLPLHVGALFIILAVSFSACVLPLVVVKVPKLRIPPTTLFLVRHFGTGVLVATAFVHLLPTAFLSLTNPCLPKFWHETYPSMAGAIALAAVFSIIIIQMVLSPGKNCCAFPASMMEKGPVAGQDQDRGVVSRDPPEQSAPGTFHGRDVSMGRQLQQVTAHSATLAALEGRPSQPSDKHGMEPLSSGTFMSPEQKHKKETMQCVLLELGILFHSVFIGMAISVATGNDFVVLLIAISFHQSFEGLALGSRIAALSWKPKAWQPWLMALAYGCTTPIGQAIGLATHTLYSPESQTGLLIVGIFNAISAGLLTYASIADLIVEDFLSDESWRVLRGKRRIFASLLFTITADPPQPARGDEPPQRRRTLKAQLTFETLRRRTTGSSSRTQPSQEEGIGIEKGPFQEDYACYAGLTW</sequence>
<dbReference type="InterPro" id="IPR003689">
    <property type="entry name" value="ZIP"/>
</dbReference>
<feature type="transmembrane region" description="Helical" evidence="6">
    <location>
        <begin position="66"/>
        <end position="86"/>
    </location>
</feature>
<keyword evidence="3 6" id="KW-1133">Transmembrane helix</keyword>
<dbReference type="GO" id="GO:0005385">
    <property type="term" value="F:zinc ion transmembrane transporter activity"/>
    <property type="evidence" value="ECO:0007669"/>
    <property type="project" value="TreeGrafter"/>
</dbReference>
<evidence type="ECO:0000256" key="5">
    <source>
        <dbReference type="SAM" id="MobiDB-lite"/>
    </source>
</evidence>
<reference evidence="8" key="1">
    <citation type="submission" date="2016-03" db="EMBL/GenBank/DDBJ databases">
        <authorList>
            <person name="Guldener U."/>
        </authorList>
    </citation>
    <scope>NUCLEOTIDE SEQUENCE [LARGE SCALE GENOMIC DNA]</scope>
    <source>
        <strain evidence="8">04CH-RAC-A.6.1</strain>
    </source>
</reference>
<dbReference type="Pfam" id="PF02535">
    <property type="entry name" value="Zip"/>
    <property type="match status" value="1"/>
</dbReference>
<feature type="transmembrane region" description="Helical" evidence="6">
    <location>
        <begin position="230"/>
        <end position="249"/>
    </location>
</feature>
<accession>A0A1E1JRT7</accession>
<feature type="region of interest" description="Disordered" evidence="5">
    <location>
        <begin position="146"/>
        <end position="173"/>
    </location>
</feature>